<evidence type="ECO:0000256" key="6">
    <source>
        <dbReference type="SAM" id="Phobius"/>
    </source>
</evidence>
<sequence length="436" mass="45645">MVPGLSRLSDEPYECVPCRKKFTGPASYVEHRDSEKHRSKLSAANLSPGSMPNSDNFIKCEVCNVEISGMANLEQHDKGRRHQNAVAKLKQSTTSEKEQAQLPVKCLSFSNVTSVCPASPSLASTASGTETPKFCGPPFGTMSSAISHANNTSLGHNTIGSGASYSTLVANHHQDSTPDLTGRSIQTSVHSTVTPTALLQGNDNVQPMTTASFTNLTLQRKTKSGEDGTMGQVQTTEEAAIGAVDVEAAIRPLTREGSAGAATSDAPAVRKASSAPTVYADLIVLDQVFWEEAEKSRKSALALPVEQGDFAMKDAMTMLISGQGGPASFEPMATSACSRAGAVVCVLSLLGFLVAVTTVLALGTSRVLGHRDRIVHDFDNWTLQQFKMARASAASTTGNAATTAATTLAVRDAVNMSPGAVNSTADDGKSPAALRN</sequence>
<protein>
    <recommendedName>
        <fullName evidence="7">C2H2-type domain-containing protein</fullName>
    </recommendedName>
</protein>
<evidence type="ECO:0000313" key="8">
    <source>
        <dbReference type="EMBL" id="KAK8766356.1"/>
    </source>
</evidence>
<evidence type="ECO:0000256" key="5">
    <source>
        <dbReference type="SAM" id="MobiDB-lite"/>
    </source>
</evidence>
<dbReference type="SUPFAM" id="SSF57667">
    <property type="entry name" value="beta-beta-alpha zinc fingers"/>
    <property type="match status" value="2"/>
</dbReference>
<dbReference type="GO" id="GO:0008270">
    <property type="term" value="F:zinc ion binding"/>
    <property type="evidence" value="ECO:0007669"/>
    <property type="project" value="UniProtKB-KW"/>
</dbReference>
<proteinExistence type="predicted"/>
<organism evidence="8 9">
    <name type="scientific">Amblyomma americanum</name>
    <name type="common">Lone star tick</name>
    <dbReference type="NCBI Taxonomy" id="6943"/>
    <lineage>
        <taxon>Eukaryota</taxon>
        <taxon>Metazoa</taxon>
        <taxon>Ecdysozoa</taxon>
        <taxon>Arthropoda</taxon>
        <taxon>Chelicerata</taxon>
        <taxon>Arachnida</taxon>
        <taxon>Acari</taxon>
        <taxon>Parasitiformes</taxon>
        <taxon>Ixodida</taxon>
        <taxon>Ixodoidea</taxon>
        <taxon>Ixodidae</taxon>
        <taxon>Amblyomminae</taxon>
        <taxon>Amblyomma</taxon>
    </lineage>
</organism>
<evidence type="ECO:0000313" key="9">
    <source>
        <dbReference type="Proteomes" id="UP001321473"/>
    </source>
</evidence>
<dbReference type="Pfam" id="PF12874">
    <property type="entry name" value="zf-met"/>
    <property type="match status" value="1"/>
</dbReference>
<dbReference type="PROSITE" id="PS50157">
    <property type="entry name" value="ZINC_FINGER_C2H2_2"/>
    <property type="match status" value="1"/>
</dbReference>
<dbReference type="InterPro" id="IPR036236">
    <property type="entry name" value="Znf_C2H2_sf"/>
</dbReference>
<gene>
    <name evidence="8" type="ORF">V5799_006864</name>
</gene>
<evidence type="ECO:0000259" key="7">
    <source>
        <dbReference type="PROSITE" id="PS50157"/>
    </source>
</evidence>
<dbReference type="InterPro" id="IPR013087">
    <property type="entry name" value="Znf_C2H2_type"/>
</dbReference>
<dbReference type="InterPro" id="IPR003604">
    <property type="entry name" value="Matrin/U1-like-C_Znf_C2H2"/>
</dbReference>
<dbReference type="Gene3D" id="3.30.160.60">
    <property type="entry name" value="Classic Zinc Finger"/>
    <property type="match status" value="1"/>
</dbReference>
<feature type="domain" description="C2H2-type" evidence="7">
    <location>
        <begin position="13"/>
        <end position="42"/>
    </location>
</feature>
<feature type="region of interest" description="Disordered" evidence="5">
    <location>
        <begin position="29"/>
        <end position="49"/>
    </location>
</feature>
<keyword evidence="3" id="KW-0862">Zinc</keyword>
<accession>A0AAQ4DV66</accession>
<dbReference type="PROSITE" id="PS00028">
    <property type="entry name" value="ZINC_FINGER_C2H2_1"/>
    <property type="match status" value="2"/>
</dbReference>
<dbReference type="InterPro" id="IPR022755">
    <property type="entry name" value="Znf_C2H2_jaz"/>
</dbReference>
<keyword evidence="1" id="KW-0479">Metal-binding</keyword>
<evidence type="ECO:0000256" key="1">
    <source>
        <dbReference type="ARBA" id="ARBA00022723"/>
    </source>
</evidence>
<dbReference type="GO" id="GO:0003676">
    <property type="term" value="F:nucleic acid binding"/>
    <property type="evidence" value="ECO:0007669"/>
    <property type="project" value="InterPro"/>
</dbReference>
<evidence type="ECO:0000256" key="4">
    <source>
        <dbReference type="PROSITE-ProRule" id="PRU00042"/>
    </source>
</evidence>
<keyword evidence="9" id="KW-1185">Reference proteome</keyword>
<keyword evidence="6" id="KW-0472">Membrane</keyword>
<name>A0AAQ4DV66_AMBAM</name>
<comment type="caution">
    <text evidence="8">The sequence shown here is derived from an EMBL/GenBank/DDBJ whole genome shotgun (WGS) entry which is preliminary data.</text>
</comment>
<evidence type="ECO:0000256" key="3">
    <source>
        <dbReference type="ARBA" id="ARBA00022833"/>
    </source>
</evidence>
<keyword evidence="2 4" id="KW-0863">Zinc-finger</keyword>
<feature type="transmembrane region" description="Helical" evidence="6">
    <location>
        <begin position="340"/>
        <end position="363"/>
    </location>
</feature>
<evidence type="ECO:0000256" key="2">
    <source>
        <dbReference type="ARBA" id="ARBA00022771"/>
    </source>
</evidence>
<dbReference type="SMART" id="SM00451">
    <property type="entry name" value="ZnF_U1"/>
    <property type="match status" value="2"/>
</dbReference>
<keyword evidence="6" id="KW-0812">Transmembrane</keyword>
<keyword evidence="6" id="KW-1133">Transmembrane helix</keyword>
<dbReference type="Pfam" id="PF12171">
    <property type="entry name" value="zf-C2H2_jaz"/>
    <property type="match status" value="1"/>
</dbReference>
<dbReference type="EMBL" id="JARKHS020026423">
    <property type="protein sequence ID" value="KAK8766356.1"/>
    <property type="molecule type" value="Genomic_DNA"/>
</dbReference>
<dbReference type="AlphaFoldDB" id="A0AAQ4DV66"/>
<reference evidence="8 9" key="1">
    <citation type="journal article" date="2023" name="Arcadia Sci">
        <title>De novo assembly of a long-read Amblyomma americanum tick genome.</title>
        <authorList>
            <person name="Chou S."/>
            <person name="Poskanzer K.E."/>
            <person name="Rollins M."/>
            <person name="Thuy-Boun P.S."/>
        </authorList>
    </citation>
    <scope>NUCLEOTIDE SEQUENCE [LARGE SCALE GENOMIC DNA]</scope>
    <source>
        <strain evidence="8">F_SG_1</strain>
        <tissue evidence="8">Salivary glands</tissue>
    </source>
</reference>
<dbReference type="SMART" id="SM00355">
    <property type="entry name" value="ZnF_C2H2"/>
    <property type="match status" value="2"/>
</dbReference>
<dbReference type="Proteomes" id="UP001321473">
    <property type="component" value="Unassembled WGS sequence"/>
</dbReference>